<keyword evidence="2" id="KW-1133">Transmembrane helix</keyword>
<name>A0A9P4IDU7_9PEZI</name>
<keyword evidence="4" id="KW-1185">Reference proteome</keyword>
<accession>A0A9P4IDU7</accession>
<dbReference type="AlphaFoldDB" id="A0A9P4IDU7"/>
<dbReference type="EMBL" id="ML978129">
    <property type="protein sequence ID" value="KAF2096406.1"/>
    <property type="molecule type" value="Genomic_DNA"/>
</dbReference>
<evidence type="ECO:0000313" key="4">
    <source>
        <dbReference type="Proteomes" id="UP000799772"/>
    </source>
</evidence>
<dbReference type="OrthoDB" id="5215637at2759"/>
<evidence type="ECO:0000256" key="1">
    <source>
        <dbReference type="SAM" id="MobiDB-lite"/>
    </source>
</evidence>
<comment type="caution">
    <text evidence="3">The sequence shown here is derived from an EMBL/GenBank/DDBJ whole genome shotgun (WGS) entry which is preliminary data.</text>
</comment>
<sequence>MFLLCFTSWLILFSLVLFLKPLHVLAWLVLINLELSFFSTFNADDMKRLTCVVVFIFTSLITCKENRTCYFPSGTTAPPQYLPCDTDYRFDTHCCASGEACLTNGLCYGAILNMAYRGACTDRSWQDRSCPGVCTTVNSDTWSNIWKCTQSDIQDQGWCGTNTSAVCNSDTFTWPEGGLQKIAGNAEPIATADLSGNPISISQTSSPTSSASHGASSSYSISTSNSTNATKSTADNGDDGRVSKNVRIGVGVGIGVPLALISTVLGALYLRERRRRARAEQLAQSTVETKVEDYPINNAAPQPQDQWQLSGMPQQLGGAHVYEIGTDFKPPELESPTALN</sequence>
<proteinExistence type="predicted"/>
<feature type="compositionally biased region" description="Low complexity" evidence="1">
    <location>
        <begin position="199"/>
        <end position="235"/>
    </location>
</feature>
<feature type="transmembrane region" description="Helical" evidence="2">
    <location>
        <begin position="248"/>
        <end position="270"/>
    </location>
</feature>
<dbReference type="Proteomes" id="UP000799772">
    <property type="component" value="Unassembled WGS sequence"/>
</dbReference>
<gene>
    <name evidence="3" type="ORF">NA57DRAFT_58322</name>
</gene>
<reference evidence="3" key="1">
    <citation type="journal article" date="2020" name="Stud. Mycol.">
        <title>101 Dothideomycetes genomes: a test case for predicting lifestyles and emergence of pathogens.</title>
        <authorList>
            <person name="Haridas S."/>
            <person name="Albert R."/>
            <person name="Binder M."/>
            <person name="Bloem J."/>
            <person name="Labutti K."/>
            <person name="Salamov A."/>
            <person name="Andreopoulos B."/>
            <person name="Baker S."/>
            <person name="Barry K."/>
            <person name="Bills G."/>
            <person name="Bluhm B."/>
            <person name="Cannon C."/>
            <person name="Castanera R."/>
            <person name="Culley D."/>
            <person name="Daum C."/>
            <person name="Ezra D."/>
            <person name="Gonzalez J."/>
            <person name="Henrissat B."/>
            <person name="Kuo A."/>
            <person name="Liang C."/>
            <person name="Lipzen A."/>
            <person name="Lutzoni F."/>
            <person name="Magnuson J."/>
            <person name="Mondo S."/>
            <person name="Nolan M."/>
            <person name="Ohm R."/>
            <person name="Pangilinan J."/>
            <person name="Park H.-J."/>
            <person name="Ramirez L."/>
            <person name="Alfaro M."/>
            <person name="Sun H."/>
            <person name="Tritt A."/>
            <person name="Yoshinaga Y."/>
            <person name="Zwiers L.-H."/>
            <person name="Turgeon B."/>
            <person name="Goodwin S."/>
            <person name="Spatafora J."/>
            <person name="Crous P."/>
            <person name="Grigoriev I."/>
        </authorList>
    </citation>
    <scope>NUCLEOTIDE SEQUENCE</scope>
    <source>
        <strain evidence="3">CBS 133067</strain>
    </source>
</reference>
<keyword evidence="2" id="KW-0812">Transmembrane</keyword>
<keyword evidence="2" id="KW-0472">Membrane</keyword>
<evidence type="ECO:0000256" key="2">
    <source>
        <dbReference type="SAM" id="Phobius"/>
    </source>
</evidence>
<organism evidence="3 4">
    <name type="scientific">Rhizodiscina lignyota</name>
    <dbReference type="NCBI Taxonomy" id="1504668"/>
    <lineage>
        <taxon>Eukaryota</taxon>
        <taxon>Fungi</taxon>
        <taxon>Dikarya</taxon>
        <taxon>Ascomycota</taxon>
        <taxon>Pezizomycotina</taxon>
        <taxon>Dothideomycetes</taxon>
        <taxon>Pleosporomycetidae</taxon>
        <taxon>Aulographales</taxon>
        <taxon>Rhizodiscinaceae</taxon>
        <taxon>Rhizodiscina</taxon>
    </lineage>
</organism>
<protein>
    <submittedName>
        <fullName evidence="3">Uncharacterized protein</fullName>
    </submittedName>
</protein>
<evidence type="ECO:0000313" key="3">
    <source>
        <dbReference type="EMBL" id="KAF2096406.1"/>
    </source>
</evidence>
<feature type="region of interest" description="Disordered" evidence="1">
    <location>
        <begin position="194"/>
        <end position="242"/>
    </location>
</feature>